<dbReference type="AlphaFoldDB" id="A0AAE1H2U1"/>
<evidence type="ECO:0000256" key="8">
    <source>
        <dbReference type="SAM" id="SignalP"/>
    </source>
</evidence>
<comment type="similarity">
    <text evidence="1 7">Belongs to the acylphosphatase family.</text>
</comment>
<dbReference type="FunFam" id="3.30.70.100:FF:000011">
    <property type="entry name" value="Acylphosphatase"/>
    <property type="match status" value="1"/>
</dbReference>
<dbReference type="InterPro" id="IPR017968">
    <property type="entry name" value="Acylphosphatase_CS"/>
</dbReference>
<protein>
    <recommendedName>
        <fullName evidence="2 5">Acylphosphatase</fullName>
        <ecNumber evidence="2 5">3.6.1.7</ecNumber>
    </recommendedName>
</protein>
<reference evidence="10" key="2">
    <citation type="journal article" date="2023" name="BMC Genomics">
        <title>Pest status, molecular evolution, and epigenetic factors derived from the genome assembly of Frankliniella fusca, a thysanopteran phytovirus vector.</title>
        <authorList>
            <person name="Catto M.A."/>
            <person name="Labadie P.E."/>
            <person name="Jacobson A.L."/>
            <person name="Kennedy G.G."/>
            <person name="Srinivasan R."/>
            <person name="Hunt B.G."/>
        </authorList>
    </citation>
    <scope>NUCLEOTIDE SEQUENCE</scope>
    <source>
        <strain evidence="10">PL_HMW_Pooled</strain>
    </source>
</reference>
<gene>
    <name evidence="10" type="ORF">KUF71_023304</name>
</gene>
<evidence type="ECO:0000256" key="2">
    <source>
        <dbReference type="ARBA" id="ARBA00012150"/>
    </source>
</evidence>
<evidence type="ECO:0000256" key="1">
    <source>
        <dbReference type="ARBA" id="ARBA00005614"/>
    </source>
</evidence>
<sequence length="120" mass="13892">MKFHYFVVSLAYLVLIAVQFSSMASPKLLSLEFEVFGRVQGVFFRKYTQKQGKELGLRGWCMNTPKGTVLGQLEGEVQQVEKMKLWLQKTGSPKSRIDKVEFKSEKSIPDYTFIDFSVRR</sequence>
<feature type="chain" id="PRO_5042098774" description="Acylphosphatase" evidence="8">
    <location>
        <begin position="25"/>
        <end position="120"/>
    </location>
</feature>
<reference evidence="10" key="1">
    <citation type="submission" date="2021-07" db="EMBL/GenBank/DDBJ databases">
        <authorList>
            <person name="Catto M.A."/>
            <person name="Jacobson A."/>
            <person name="Kennedy G."/>
            <person name="Labadie P."/>
            <person name="Hunt B.G."/>
            <person name="Srinivasan R."/>
        </authorList>
    </citation>
    <scope>NUCLEOTIDE SEQUENCE</scope>
    <source>
        <strain evidence="10">PL_HMW_Pooled</strain>
        <tissue evidence="10">Head</tissue>
    </source>
</reference>
<dbReference type="SUPFAM" id="SSF54975">
    <property type="entry name" value="Acylphosphatase/BLUF domain-like"/>
    <property type="match status" value="1"/>
</dbReference>
<dbReference type="EMBL" id="JAHWGI010000341">
    <property type="protein sequence ID" value="KAK3913886.1"/>
    <property type="molecule type" value="Genomic_DNA"/>
</dbReference>
<evidence type="ECO:0000313" key="10">
    <source>
        <dbReference type="EMBL" id="KAK3913886.1"/>
    </source>
</evidence>
<evidence type="ECO:0000313" key="11">
    <source>
        <dbReference type="Proteomes" id="UP001219518"/>
    </source>
</evidence>
<dbReference type="Proteomes" id="UP001219518">
    <property type="component" value="Unassembled WGS sequence"/>
</dbReference>
<dbReference type="EC" id="3.6.1.7" evidence="2 5"/>
<keyword evidence="11" id="KW-1185">Reference proteome</keyword>
<dbReference type="GO" id="GO:0003998">
    <property type="term" value="F:acylphosphatase activity"/>
    <property type="evidence" value="ECO:0007669"/>
    <property type="project" value="UniProtKB-EC"/>
</dbReference>
<evidence type="ECO:0000256" key="3">
    <source>
        <dbReference type="ARBA" id="ARBA00022801"/>
    </source>
</evidence>
<dbReference type="PRINTS" id="PR00112">
    <property type="entry name" value="ACYLPHPHTASE"/>
</dbReference>
<proteinExistence type="inferred from homology"/>
<dbReference type="PROSITE" id="PS00151">
    <property type="entry name" value="ACYLPHOSPHATASE_2"/>
    <property type="match status" value="1"/>
</dbReference>
<comment type="caution">
    <text evidence="10">The sequence shown here is derived from an EMBL/GenBank/DDBJ whole genome shotgun (WGS) entry which is preliminary data.</text>
</comment>
<feature type="active site" evidence="5">
    <location>
        <position position="45"/>
    </location>
</feature>
<name>A0AAE1H2U1_9NEOP</name>
<evidence type="ECO:0000256" key="7">
    <source>
        <dbReference type="RuleBase" id="RU004168"/>
    </source>
</evidence>
<accession>A0AAE1H2U1</accession>
<dbReference type="InterPro" id="IPR001792">
    <property type="entry name" value="Acylphosphatase-like_dom"/>
</dbReference>
<comment type="catalytic activity">
    <reaction evidence="4 5 6">
        <text>an acyl phosphate + H2O = a carboxylate + phosphate + H(+)</text>
        <dbReference type="Rhea" id="RHEA:14965"/>
        <dbReference type="ChEBI" id="CHEBI:15377"/>
        <dbReference type="ChEBI" id="CHEBI:15378"/>
        <dbReference type="ChEBI" id="CHEBI:29067"/>
        <dbReference type="ChEBI" id="CHEBI:43474"/>
        <dbReference type="ChEBI" id="CHEBI:59918"/>
        <dbReference type="EC" id="3.6.1.7"/>
    </reaction>
</comment>
<dbReference type="PROSITE" id="PS51160">
    <property type="entry name" value="ACYLPHOSPHATASE_3"/>
    <property type="match status" value="1"/>
</dbReference>
<keyword evidence="3 5" id="KW-0378">Hydrolase</keyword>
<feature type="active site" evidence="5">
    <location>
        <position position="63"/>
    </location>
</feature>
<evidence type="ECO:0000256" key="6">
    <source>
        <dbReference type="RuleBase" id="RU000553"/>
    </source>
</evidence>
<feature type="domain" description="Acylphosphatase-like" evidence="9">
    <location>
        <begin position="30"/>
        <end position="120"/>
    </location>
</feature>
<dbReference type="InterPro" id="IPR036046">
    <property type="entry name" value="Acylphosphatase-like_dom_sf"/>
</dbReference>
<dbReference type="PANTHER" id="PTHR10029">
    <property type="entry name" value="ACYLPHOSPHATASE"/>
    <property type="match status" value="1"/>
</dbReference>
<dbReference type="PANTHER" id="PTHR10029:SF3">
    <property type="entry name" value="ACYLPHOSPHATASE-RELATED"/>
    <property type="match status" value="1"/>
</dbReference>
<dbReference type="Gene3D" id="3.30.70.100">
    <property type="match status" value="1"/>
</dbReference>
<evidence type="ECO:0000256" key="4">
    <source>
        <dbReference type="ARBA" id="ARBA00047645"/>
    </source>
</evidence>
<dbReference type="Pfam" id="PF00708">
    <property type="entry name" value="Acylphosphatase"/>
    <property type="match status" value="1"/>
</dbReference>
<dbReference type="PROSITE" id="PS00150">
    <property type="entry name" value="ACYLPHOSPHATASE_1"/>
    <property type="match status" value="1"/>
</dbReference>
<dbReference type="InterPro" id="IPR020456">
    <property type="entry name" value="Acylphosphatase"/>
</dbReference>
<organism evidence="10 11">
    <name type="scientific">Frankliniella fusca</name>
    <dbReference type="NCBI Taxonomy" id="407009"/>
    <lineage>
        <taxon>Eukaryota</taxon>
        <taxon>Metazoa</taxon>
        <taxon>Ecdysozoa</taxon>
        <taxon>Arthropoda</taxon>
        <taxon>Hexapoda</taxon>
        <taxon>Insecta</taxon>
        <taxon>Pterygota</taxon>
        <taxon>Neoptera</taxon>
        <taxon>Paraneoptera</taxon>
        <taxon>Thysanoptera</taxon>
        <taxon>Terebrantia</taxon>
        <taxon>Thripoidea</taxon>
        <taxon>Thripidae</taxon>
        <taxon>Frankliniella</taxon>
    </lineage>
</organism>
<evidence type="ECO:0000256" key="5">
    <source>
        <dbReference type="PROSITE-ProRule" id="PRU00520"/>
    </source>
</evidence>
<feature type="signal peptide" evidence="8">
    <location>
        <begin position="1"/>
        <end position="24"/>
    </location>
</feature>
<keyword evidence="8" id="KW-0732">Signal</keyword>
<evidence type="ECO:0000259" key="9">
    <source>
        <dbReference type="PROSITE" id="PS51160"/>
    </source>
</evidence>